<dbReference type="SMART" id="SM01126">
    <property type="entry name" value="DDE_Tnp_IS1595"/>
    <property type="match status" value="1"/>
</dbReference>
<dbReference type="OrthoDB" id="9783459at2"/>
<feature type="domain" description="ISXO2-like transposase" evidence="1">
    <location>
        <begin position="130"/>
        <end position="303"/>
    </location>
</feature>
<sequence>MFELKPFKSILDLLKAFPTEQVCIAHLETLRWNGNVISPFDPNSKVYKCAGIKYKCKNTGKYFNVLTGTIFENTKIPLQTWFLAIYLFTTHKKGISSYIMATELNITQKSSWFLLSRIRYAMEHENFLNNFDGTIEVDETYVGGKNKNRHDDKKKEYSQGGKQMQPVFGMFKEEVSEVIYRPNKKNNELAVREKVIHQHAVVRTEVVDNVQSKTLLPMIAEKVEFGSTIVSDEYHVYKNLKNAYYHEVVQHRLKNYVNWDGYTTNRLEGYWNILKKTWGTTYMGRVTVKHLHRYCRETEYRFNTRHLNTSDTFNLLLTGCEKRLRYVDLKNNK</sequence>
<dbReference type="RefSeq" id="WP_105040120.1">
    <property type="nucleotide sequence ID" value="NZ_PPSL01000004.1"/>
</dbReference>
<accession>A0A2S7SU16</accession>
<dbReference type="AlphaFoldDB" id="A0A2S7SU16"/>
<keyword evidence="3" id="KW-1185">Reference proteome</keyword>
<dbReference type="NCBIfam" id="NF033547">
    <property type="entry name" value="transpos_IS1595"/>
    <property type="match status" value="1"/>
</dbReference>
<evidence type="ECO:0000259" key="1">
    <source>
        <dbReference type="SMART" id="SM01126"/>
    </source>
</evidence>
<dbReference type="InterPro" id="IPR024445">
    <property type="entry name" value="Tnp_ISXO2-like"/>
</dbReference>
<protein>
    <submittedName>
        <fullName evidence="2">IS1595 family transposase</fullName>
    </submittedName>
</protein>
<evidence type="ECO:0000313" key="2">
    <source>
        <dbReference type="EMBL" id="PQJ10111.1"/>
    </source>
</evidence>
<dbReference type="PANTHER" id="PTHR47163">
    <property type="entry name" value="DDE_TNP_IS1595 DOMAIN-CONTAINING PROTEIN"/>
    <property type="match status" value="1"/>
</dbReference>
<organism evidence="2 3">
    <name type="scientific">Flavipsychrobacter stenotrophus</name>
    <dbReference type="NCBI Taxonomy" id="2077091"/>
    <lineage>
        <taxon>Bacteria</taxon>
        <taxon>Pseudomonadati</taxon>
        <taxon>Bacteroidota</taxon>
        <taxon>Chitinophagia</taxon>
        <taxon>Chitinophagales</taxon>
        <taxon>Chitinophagaceae</taxon>
        <taxon>Flavipsychrobacter</taxon>
    </lineage>
</organism>
<evidence type="ECO:0000313" key="3">
    <source>
        <dbReference type="Proteomes" id="UP000239872"/>
    </source>
</evidence>
<dbReference type="PANTHER" id="PTHR47163:SF2">
    <property type="entry name" value="SI:DKEY-17M8.2"/>
    <property type="match status" value="1"/>
</dbReference>
<dbReference type="InterPro" id="IPR053164">
    <property type="entry name" value="IS1016-like_transposase"/>
</dbReference>
<comment type="caution">
    <text evidence="2">The sequence shown here is derived from an EMBL/GenBank/DDBJ whole genome shotgun (WGS) entry which is preliminary data.</text>
</comment>
<dbReference type="Proteomes" id="UP000239872">
    <property type="component" value="Unassembled WGS sequence"/>
</dbReference>
<proteinExistence type="predicted"/>
<dbReference type="Pfam" id="PF12762">
    <property type="entry name" value="DDE_Tnp_IS1595"/>
    <property type="match status" value="1"/>
</dbReference>
<reference evidence="2 3" key="1">
    <citation type="submission" date="2018-01" db="EMBL/GenBank/DDBJ databases">
        <title>A novel member of the phylum Bacteroidetes isolated from glacier ice.</title>
        <authorList>
            <person name="Liu Q."/>
            <person name="Xin Y.-H."/>
        </authorList>
    </citation>
    <scope>NUCLEOTIDE SEQUENCE [LARGE SCALE GENOMIC DNA]</scope>
    <source>
        <strain evidence="2 3">RB1R16</strain>
    </source>
</reference>
<gene>
    <name evidence="2" type="ORF">CJD36_015555</name>
</gene>
<name>A0A2S7SU16_9BACT</name>
<dbReference type="EMBL" id="PPSL01000004">
    <property type="protein sequence ID" value="PQJ10111.1"/>
    <property type="molecule type" value="Genomic_DNA"/>
</dbReference>